<dbReference type="PRINTS" id="PR00141">
    <property type="entry name" value="PROTEASOME"/>
</dbReference>
<evidence type="ECO:0000256" key="3">
    <source>
        <dbReference type="ARBA" id="ARBA00012039"/>
    </source>
</evidence>
<dbReference type="EMBL" id="JACMSC010000011">
    <property type="protein sequence ID" value="KAG6501428.1"/>
    <property type="molecule type" value="Genomic_DNA"/>
</dbReference>
<accession>A0A8J5KVZ2</accession>
<evidence type="ECO:0000256" key="1">
    <source>
        <dbReference type="ARBA" id="ARBA00001198"/>
    </source>
</evidence>
<comment type="subcellular location">
    <subcellularLocation>
        <location evidence="2">Nucleus</location>
    </subcellularLocation>
</comment>
<keyword evidence="4" id="KW-0963">Cytoplasm</keyword>
<dbReference type="PANTHER" id="PTHR32194">
    <property type="entry name" value="METALLOPROTEASE TLDD"/>
    <property type="match status" value="1"/>
</dbReference>
<evidence type="ECO:0000256" key="10">
    <source>
        <dbReference type="PIRSR" id="PIRSR600243-1"/>
    </source>
</evidence>
<keyword evidence="12" id="KW-1185">Reference proteome</keyword>
<evidence type="ECO:0000256" key="5">
    <source>
        <dbReference type="ARBA" id="ARBA00022670"/>
    </source>
</evidence>
<keyword evidence="6" id="KW-0888">Threonine protease</keyword>
<proteinExistence type="predicted"/>
<dbReference type="InterPro" id="IPR029055">
    <property type="entry name" value="Ntn_hydrolases_N"/>
</dbReference>
<keyword evidence="8" id="KW-0647">Proteasome</keyword>
<dbReference type="EC" id="3.4.25.1" evidence="3"/>
<comment type="catalytic activity">
    <reaction evidence="1">
        <text>Cleavage of peptide bonds with very broad specificity.</text>
        <dbReference type="EC" id="3.4.25.1"/>
    </reaction>
</comment>
<evidence type="ECO:0000256" key="7">
    <source>
        <dbReference type="ARBA" id="ARBA00022801"/>
    </source>
</evidence>
<dbReference type="Proteomes" id="UP000734854">
    <property type="component" value="Unassembled WGS sequence"/>
</dbReference>
<organism evidence="11 12">
    <name type="scientific">Zingiber officinale</name>
    <name type="common">Ginger</name>
    <name type="synonym">Amomum zingiber</name>
    <dbReference type="NCBI Taxonomy" id="94328"/>
    <lineage>
        <taxon>Eukaryota</taxon>
        <taxon>Viridiplantae</taxon>
        <taxon>Streptophyta</taxon>
        <taxon>Embryophyta</taxon>
        <taxon>Tracheophyta</taxon>
        <taxon>Spermatophyta</taxon>
        <taxon>Magnoliopsida</taxon>
        <taxon>Liliopsida</taxon>
        <taxon>Zingiberales</taxon>
        <taxon>Zingiberaceae</taxon>
        <taxon>Zingiber</taxon>
    </lineage>
</organism>
<feature type="active site" description="Nucleophile" evidence="10">
    <location>
        <position position="9"/>
    </location>
</feature>
<dbReference type="PANTHER" id="PTHR32194:SF0">
    <property type="entry name" value="ATP-DEPENDENT PROTEASE SUBUNIT HSLV"/>
    <property type="match status" value="1"/>
</dbReference>
<reference evidence="11 12" key="1">
    <citation type="submission" date="2020-08" db="EMBL/GenBank/DDBJ databases">
        <title>Plant Genome Project.</title>
        <authorList>
            <person name="Zhang R.-G."/>
        </authorList>
    </citation>
    <scope>NUCLEOTIDE SEQUENCE [LARGE SCALE GENOMIC DNA]</scope>
    <source>
        <tissue evidence="11">Rhizome</tissue>
    </source>
</reference>
<comment type="subunit">
    <text evidence="9">The 26S proteasome consists of a 20S proteasome core and two 19S regulatory subunits. The 20S proteasome core is composed of 28 subunits that are arranged in four stacked rings, resulting in a barrel-shaped structure. The two end rings are each formed by seven alpha subunits, and the two central rings are each formed by seven beta subunits. The catalytic chamber with the active sites is on the inside of the barrel.</text>
</comment>
<dbReference type="GO" id="GO:0005737">
    <property type="term" value="C:cytoplasm"/>
    <property type="evidence" value="ECO:0007669"/>
    <property type="project" value="TreeGrafter"/>
</dbReference>
<evidence type="ECO:0000256" key="4">
    <source>
        <dbReference type="ARBA" id="ARBA00022490"/>
    </source>
</evidence>
<evidence type="ECO:0000256" key="8">
    <source>
        <dbReference type="ARBA" id="ARBA00022942"/>
    </source>
</evidence>
<evidence type="ECO:0000256" key="9">
    <source>
        <dbReference type="ARBA" id="ARBA00026071"/>
    </source>
</evidence>
<keyword evidence="5" id="KW-0645">Protease</keyword>
<dbReference type="SUPFAM" id="SSF56235">
    <property type="entry name" value="N-terminal nucleophile aminohydrolases (Ntn hydrolases)"/>
    <property type="match status" value="1"/>
</dbReference>
<dbReference type="GO" id="GO:0005634">
    <property type="term" value="C:nucleus"/>
    <property type="evidence" value="ECO:0007669"/>
    <property type="project" value="UniProtKB-SubCell"/>
</dbReference>
<dbReference type="GO" id="GO:0019774">
    <property type="term" value="C:proteasome core complex, beta-subunit complex"/>
    <property type="evidence" value="ECO:0007669"/>
    <property type="project" value="UniProtKB-ARBA"/>
</dbReference>
<evidence type="ECO:0000256" key="2">
    <source>
        <dbReference type="ARBA" id="ARBA00004123"/>
    </source>
</evidence>
<sequence>MDLNAPHGTTIVGVTYDGGVVLGADSRVTLEMGVTIDSMTNKIIQLTDKIYICRSGPAAASEVLSDYVRNMLDQQEIQFGQPAKVKDAANLVRLFSYKNKNMRQMGVIVGGWDKYEGGQIFAVPPGGAILKLPFAIEGRDFVDMTWREGMGKVEAELFVIKVVSRAIAKDEASGGLVRTVTVSILILARLQYLRDDIKKGQSRACMEITGIPGPTCDAFAGNAPRMLQ</sequence>
<keyword evidence="7" id="KW-0378">Hydrolase</keyword>
<evidence type="ECO:0000256" key="6">
    <source>
        <dbReference type="ARBA" id="ARBA00022698"/>
    </source>
</evidence>
<name>A0A8J5KVZ2_ZINOF</name>
<dbReference type="Gene3D" id="3.60.20.10">
    <property type="entry name" value="Glutamine Phosphoribosylpyrophosphate, subunit 1, domain 1"/>
    <property type="match status" value="1"/>
</dbReference>
<gene>
    <name evidence="11" type="ORF">ZIOFF_041308</name>
</gene>
<dbReference type="GO" id="GO:0004298">
    <property type="term" value="F:threonine-type endopeptidase activity"/>
    <property type="evidence" value="ECO:0007669"/>
    <property type="project" value="UniProtKB-KW"/>
</dbReference>
<evidence type="ECO:0000313" key="11">
    <source>
        <dbReference type="EMBL" id="KAG6501428.1"/>
    </source>
</evidence>
<comment type="caution">
    <text evidence="11">The sequence shown here is derived from an EMBL/GenBank/DDBJ whole genome shotgun (WGS) entry which is preliminary data.</text>
</comment>
<dbReference type="Pfam" id="PF00227">
    <property type="entry name" value="Proteasome"/>
    <property type="match status" value="1"/>
</dbReference>
<dbReference type="GO" id="GO:0051603">
    <property type="term" value="P:proteolysis involved in protein catabolic process"/>
    <property type="evidence" value="ECO:0007669"/>
    <property type="project" value="InterPro"/>
</dbReference>
<protein>
    <recommendedName>
        <fullName evidence="3">proteasome endopeptidase complex</fullName>
        <ecNumber evidence="3">3.4.25.1</ecNumber>
    </recommendedName>
</protein>
<dbReference type="InterPro" id="IPR001353">
    <property type="entry name" value="Proteasome_sua/b"/>
</dbReference>
<dbReference type="InterPro" id="IPR023333">
    <property type="entry name" value="Proteasome_suB-type"/>
</dbReference>
<evidence type="ECO:0000313" key="12">
    <source>
        <dbReference type="Proteomes" id="UP000734854"/>
    </source>
</evidence>
<dbReference type="InterPro" id="IPR000243">
    <property type="entry name" value="Pept_T1A_subB"/>
</dbReference>
<dbReference type="AlphaFoldDB" id="A0A8J5KVZ2"/>